<dbReference type="Gene3D" id="1.10.3730.20">
    <property type="match status" value="1"/>
</dbReference>
<dbReference type="PROSITE" id="PS51257">
    <property type="entry name" value="PROKAR_LIPOPROTEIN"/>
    <property type="match status" value="1"/>
</dbReference>
<evidence type="ECO:0000256" key="5">
    <source>
        <dbReference type="SAM" id="Phobius"/>
    </source>
</evidence>
<keyword evidence="10" id="KW-1185">Reference proteome</keyword>
<feature type="transmembrane region" description="Helical" evidence="5">
    <location>
        <begin position="182"/>
        <end position="201"/>
    </location>
</feature>
<evidence type="ECO:0000256" key="4">
    <source>
        <dbReference type="ARBA" id="ARBA00023136"/>
    </source>
</evidence>
<accession>A0AAX2UIM9</accession>
<dbReference type="GO" id="GO:0016020">
    <property type="term" value="C:membrane"/>
    <property type="evidence" value="ECO:0007669"/>
    <property type="project" value="UniProtKB-SubCell"/>
</dbReference>
<comment type="caution">
    <text evidence="7">The sequence shown here is derived from an EMBL/GenBank/DDBJ whole genome shotgun (WGS) entry which is preliminary data.</text>
</comment>
<reference evidence="8 10" key="2">
    <citation type="submission" date="2019-08" db="EMBL/GenBank/DDBJ databases">
        <title>Rapid identification of Enteric Bacteria from Whole Genome Sequences (WGS) using Average Nucleotide Identity (ANI).</title>
        <authorList>
            <person name="Lane C."/>
        </authorList>
    </citation>
    <scope>NUCLEOTIDE SEQUENCE [LARGE SCALE GENOMIC DNA]</scope>
    <source>
        <strain evidence="8 10">D4984</strain>
    </source>
</reference>
<feature type="transmembrane region" description="Helical" evidence="5">
    <location>
        <begin position="251"/>
        <end position="272"/>
    </location>
</feature>
<dbReference type="InterPro" id="IPR037185">
    <property type="entry name" value="EmrE-like"/>
</dbReference>
<gene>
    <name evidence="7" type="ORF">FDW42_08800</name>
    <name evidence="8" type="ORF">FVD16_09825</name>
</gene>
<keyword evidence="4 5" id="KW-0472">Membrane</keyword>
<reference evidence="7 9" key="1">
    <citation type="submission" date="2019-05" db="EMBL/GenBank/DDBJ databases">
        <title>Draft genomes of eight strains of Campylobacter helveticus isolated from cats and a dog in New Zealand.</title>
        <authorList>
            <person name="Bojanic K."/>
            <person name="Midwinter A.C."/>
            <person name="Biggs P.J."/>
            <person name="Acke E."/>
            <person name="Cornelius A.J."/>
            <person name="Marshall J.C."/>
        </authorList>
    </citation>
    <scope>NUCLEOTIDE SEQUENCE [LARGE SCALE GENOMIC DNA]</scope>
    <source>
        <strain evidence="7 9">ACP123b</strain>
    </source>
</reference>
<dbReference type="EMBL" id="VDBS01000071">
    <property type="protein sequence ID" value="TNB55666.1"/>
    <property type="molecule type" value="Genomic_DNA"/>
</dbReference>
<protein>
    <submittedName>
        <fullName evidence="7">DMT family transporter</fullName>
    </submittedName>
</protein>
<dbReference type="KEGG" id="chv:CHELV3228_1606"/>
<evidence type="ECO:0000313" key="9">
    <source>
        <dbReference type="Proteomes" id="UP000306813"/>
    </source>
</evidence>
<evidence type="ECO:0000256" key="2">
    <source>
        <dbReference type="ARBA" id="ARBA00022692"/>
    </source>
</evidence>
<keyword evidence="3 5" id="KW-1133">Transmembrane helix</keyword>
<proteinExistence type="predicted"/>
<feature type="domain" description="EamA" evidence="6">
    <location>
        <begin position="9"/>
        <end position="139"/>
    </location>
</feature>
<evidence type="ECO:0000313" key="10">
    <source>
        <dbReference type="Proteomes" id="UP000321317"/>
    </source>
</evidence>
<evidence type="ECO:0000256" key="3">
    <source>
        <dbReference type="ARBA" id="ARBA00022989"/>
    </source>
</evidence>
<evidence type="ECO:0000313" key="7">
    <source>
        <dbReference type="EMBL" id="TNB55666.1"/>
    </source>
</evidence>
<feature type="transmembrane region" description="Helical" evidence="5">
    <location>
        <begin position="12"/>
        <end position="31"/>
    </location>
</feature>
<feature type="transmembrane region" description="Helical" evidence="5">
    <location>
        <begin position="122"/>
        <end position="142"/>
    </location>
</feature>
<feature type="transmembrane region" description="Helical" evidence="5">
    <location>
        <begin position="221"/>
        <end position="239"/>
    </location>
</feature>
<name>A0AAX2UIM9_9BACT</name>
<dbReference type="Proteomes" id="UP000321317">
    <property type="component" value="Unassembled WGS sequence"/>
</dbReference>
<organism evidence="7 9">
    <name type="scientific">Campylobacter helveticus</name>
    <dbReference type="NCBI Taxonomy" id="28898"/>
    <lineage>
        <taxon>Bacteria</taxon>
        <taxon>Pseudomonadati</taxon>
        <taxon>Campylobacterota</taxon>
        <taxon>Epsilonproteobacteria</taxon>
        <taxon>Campylobacterales</taxon>
        <taxon>Campylobacteraceae</taxon>
        <taxon>Campylobacter</taxon>
    </lineage>
</organism>
<dbReference type="EMBL" id="VRMA01000082">
    <property type="protein sequence ID" value="TXK53720.1"/>
    <property type="molecule type" value="Genomic_DNA"/>
</dbReference>
<dbReference type="PANTHER" id="PTHR22911:SF6">
    <property type="entry name" value="SOLUTE CARRIER FAMILY 35 MEMBER G1"/>
    <property type="match status" value="1"/>
</dbReference>
<dbReference type="Proteomes" id="UP000306813">
    <property type="component" value="Unassembled WGS sequence"/>
</dbReference>
<comment type="subcellular location">
    <subcellularLocation>
        <location evidence="1">Membrane</location>
        <topology evidence="1">Multi-pass membrane protein</topology>
    </subcellularLocation>
</comment>
<dbReference type="RefSeq" id="WP_082200518.1">
    <property type="nucleotide sequence ID" value="NZ_CP020478.1"/>
</dbReference>
<feature type="transmembrane region" description="Helical" evidence="5">
    <location>
        <begin position="37"/>
        <end position="56"/>
    </location>
</feature>
<sequence length="299" mass="32890">MLRVIKHNLGVYFMILACLDFALMSACAKILSEELSSIEIMFFRNIIGVIFMLYMLRKLRTHKEGGRLWLLIFRGVVGTLSLYLFFYNISNITLGGAFAFQKTSPIFITLIAFVIFKENIGLKGWFGILIAFLGVLLIAQPWANGNGFDLKNSALGVLSGFLAALALTSVRELRGYYATEQIAFSFVFIGALMPLISMLVGEFYTSEKLDFLIAPFVMPSFTAWIFILAMGILGAIYQIHITKSYGIAKQAGVVAGVSYLDVVFSIIIGMLLGDSFPSAMVFLGIIGIVGGGLILMKNK</sequence>
<feature type="transmembrane region" description="Helical" evidence="5">
    <location>
        <begin position="154"/>
        <end position="170"/>
    </location>
</feature>
<dbReference type="AlphaFoldDB" id="A0AAX2UIM9"/>
<dbReference type="GeneID" id="52037517"/>
<feature type="transmembrane region" description="Helical" evidence="5">
    <location>
        <begin position="68"/>
        <end position="86"/>
    </location>
</feature>
<evidence type="ECO:0000259" key="6">
    <source>
        <dbReference type="Pfam" id="PF00892"/>
    </source>
</evidence>
<feature type="transmembrane region" description="Helical" evidence="5">
    <location>
        <begin position="278"/>
        <end position="296"/>
    </location>
</feature>
<dbReference type="Pfam" id="PF00892">
    <property type="entry name" value="EamA"/>
    <property type="match status" value="1"/>
</dbReference>
<dbReference type="InterPro" id="IPR000620">
    <property type="entry name" value="EamA_dom"/>
</dbReference>
<keyword evidence="2 5" id="KW-0812">Transmembrane</keyword>
<evidence type="ECO:0000256" key="1">
    <source>
        <dbReference type="ARBA" id="ARBA00004141"/>
    </source>
</evidence>
<dbReference type="PANTHER" id="PTHR22911">
    <property type="entry name" value="ACYL-MALONYL CONDENSING ENZYME-RELATED"/>
    <property type="match status" value="1"/>
</dbReference>
<feature type="transmembrane region" description="Helical" evidence="5">
    <location>
        <begin position="92"/>
        <end position="115"/>
    </location>
</feature>
<dbReference type="SUPFAM" id="SSF103481">
    <property type="entry name" value="Multidrug resistance efflux transporter EmrE"/>
    <property type="match status" value="2"/>
</dbReference>
<evidence type="ECO:0000313" key="8">
    <source>
        <dbReference type="EMBL" id="TXK53720.1"/>
    </source>
</evidence>